<evidence type="ECO:0000313" key="3">
    <source>
        <dbReference type="EMBL" id="KAB2806853.1"/>
    </source>
</evidence>
<feature type="compositionally biased region" description="Basic and acidic residues" evidence="1">
    <location>
        <begin position="1"/>
        <end position="12"/>
    </location>
</feature>
<proteinExistence type="predicted"/>
<dbReference type="NCBIfam" id="TIGR00996">
    <property type="entry name" value="Mtu_fam_mce"/>
    <property type="match status" value="1"/>
</dbReference>
<dbReference type="PANTHER" id="PTHR33371">
    <property type="entry name" value="INTERMEMBRANE PHOSPHOLIPID TRANSPORT SYSTEM BINDING PROTEIN MLAD-RELATED"/>
    <property type="match status" value="1"/>
</dbReference>
<dbReference type="InterPro" id="IPR005693">
    <property type="entry name" value="Mce"/>
</dbReference>
<dbReference type="InterPro" id="IPR052336">
    <property type="entry name" value="MlaD_Phospholipid_Transporter"/>
</dbReference>
<evidence type="ECO:0000259" key="2">
    <source>
        <dbReference type="Pfam" id="PF02470"/>
    </source>
</evidence>
<evidence type="ECO:0000256" key="1">
    <source>
        <dbReference type="SAM" id="MobiDB-lite"/>
    </source>
</evidence>
<comment type="caution">
    <text evidence="3">The sequence shown here is derived from an EMBL/GenBank/DDBJ whole genome shotgun (WGS) entry which is preliminary data.</text>
</comment>
<reference evidence="3 4" key="1">
    <citation type="submission" date="2019-09" db="EMBL/GenBank/DDBJ databases">
        <title>Pimelobacter sp. isolated from Paulinella.</title>
        <authorList>
            <person name="Jeong S.E."/>
        </authorList>
    </citation>
    <scope>NUCLEOTIDE SEQUENCE [LARGE SCALE GENOMIC DNA]</scope>
    <source>
        <strain evidence="3 4">Pch-N</strain>
    </source>
</reference>
<dbReference type="AlphaFoldDB" id="A0A7J5DQA4"/>
<dbReference type="InterPro" id="IPR003399">
    <property type="entry name" value="Mce/MlaD"/>
</dbReference>
<evidence type="ECO:0000313" key="4">
    <source>
        <dbReference type="Proteomes" id="UP000449906"/>
    </source>
</evidence>
<dbReference type="PANTHER" id="PTHR33371:SF4">
    <property type="entry name" value="INTERMEMBRANE PHOSPHOLIPID TRANSPORT SYSTEM BINDING PROTEIN MLAD"/>
    <property type="match status" value="1"/>
</dbReference>
<sequence length="376" mass="39458">MVRRLHPEPDRARHPRPHPLGSRSVTKKILIALVAAALVAGAFVWQRDSGSTTVRAYFASAEGLNVGDDVKVLGVKVGTIDKIENEPKGVLVTLQVDAGQPIPADAHAAIVSPSLVSGRFVQLDPVYDGGERMADGATIALERTAVPVTFDDVKQQLTDLATTLGPDAGKKAGPLAVAITALERSLRDGNSTQLRTSIDELRGAATALSDGRSDLFSTIKNLDAFTRNLALNDAAVRGFTTELDDVSAVLAANRTNLTGALDDLATVLAATDAYFTKHRKRLRSTTKDVNLLAAALADRSNELAGVLHVAPHALIDLSNTIQDQAITGRATLSALDNVPQLLCGAVLGVGGTAEQCAQVLQPLADLLGLDLTGGRR</sequence>
<dbReference type="GO" id="GO:0005576">
    <property type="term" value="C:extracellular region"/>
    <property type="evidence" value="ECO:0007669"/>
    <property type="project" value="TreeGrafter"/>
</dbReference>
<feature type="domain" description="Mce/MlaD" evidence="2">
    <location>
        <begin position="51"/>
        <end position="125"/>
    </location>
</feature>
<dbReference type="Pfam" id="PF02470">
    <property type="entry name" value="MlaD"/>
    <property type="match status" value="1"/>
</dbReference>
<organism evidence="3 4">
    <name type="scientific">Nocardioides simplex</name>
    <name type="common">Arthrobacter simplex</name>
    <dbReference type="NCBI Taxonomy" id="2045"/>
    <lineage>
        <taxon>Bacteria</taxon>
        <taxon>Bacillati</taxon>
        <taxon>Actinomycetota</taxon>
        <taxon>Actinomycetes</taxon>
        <taxon>Propionibacteriales</taxon>
        <taxon>Nocardioidaceae</taxon>
        <taxon>Pimelobacter</taxon>
    </lineage>
</organism>
<accession>A0A7J5DQA4</accession>
<name>A0A7J5DQA4_NOCSI</name>
<dbReference type="Proteomes" id="UP000449906">
    <property type="component" value="Unassembled WGS sequence"/>
</dbReference>
<dbReference type="EMBL" id="WBVM01000007">
    <property type="protein sequence ID" value="KAB2806853.1"/>
    <property type="molecule type" value="Genomic_DNA"/>
</dbReference>
<gene>
    <name evidence="3" type="ORF">F9L07_27810</name>
</gene>
<feature type="region of interest" description="Disordered" evidence="1">
    <location>
        <begin position="1"/>
        <end position="21"/>
    </location>
</feature>
<protein>
    <submittedName>
        <fullName evidence="3">MCE family protein</fullName>
    </submittedName>
</protein>